<dbReference type="OrthoDB" id="6998958at2"/>
<dbReference type="InterPro" id="IPR016893">
    <property type="entry name" value="UCP028589"/>
</dbReference>
<evidence type="ECO:0000313" key="1">
    <source>
        <dbReference type="EMBL" id="CDF86335.1"/>
    </source>
</evidence>
<proteinExistence type="predicted"/>
<gene>
    <name evidence="1" type="ORF">PKB_5022</name>
</gene>
<dbReference type="AlphaFoldDB" id="A0A024HMP5"/>
<keyword evidence="2" id="KW-1185">Reference proteome</keyword>
<dbReference type="Proteomes" id="UP000025241">
    <property type="component" value="Chromosome I"/>
</dbReference>
<dbReference type="eggNOG" id="ENOG5032TQ4">
    <property type="taxonomic scope" value="Bacteria"/>
</dbReference>
<dbReference type="PATRIC" id="fig|1301098.3.peg.5001"/>
<dbReference type="RefSeq" id="WP_043255398.1">
    <property type="nucleotide sequence ID" value="NZ_HG322950.1"/>
</dbReference>
<dbReference type="EMBL" id="HG322950">
    <property type="protein sequence ID" value="CDF86335.1"/>
    <property type="molecule type" value="Genomic_DNA"/>
</dbReference>
<dbReference type="STRING" id="1301098.PKB_5022"/>
<reference evidence="1 2" key="1">
    <citation type="submission" date="2013-03" db="EMBL/GenBank/DDBJ databases">
        <authorList>
            <person name="Linke B."/>
        </authorList>
    </citation>
    <scope>NUCLEOTIDE SEQUENCE [LARGE SCALE GENOMIC DNA]</scope>
    <source>
        <strain evidence="1 2">B13</strain>
    </source>
</reference>
<reference evidence="1 2" key="2">
    <citation type="submission" date="2014-05" db="EMBL/GenBank/DDBJ databases">
        <title>Genome sequence of the 3-chlorobenzoate degrading bacterium Pseudomonas knackmussii B13 shows multiple evidence for horizontal gene transfer.</title>
        <authorList>
            <person name="Miyazaki R."/>
            <person name="Bertelli C."/>
            <person name="Falquet L."/>
            <person name="Robinson-Rechavi M."/>
            <person name="Gharib W."/>
            <person name="Roy S."/>
            <person name="Van der Meer J.R."/>
        </authorList>
    </citation>
    <scope>NUCLEOTIDE SEQUENCE [LARGE SCALE GENOMIC DNA]</scope>
    <source>
        <strain evidence="1 2">B13</strain>
    </source>
</reference>
<dbReference type="HOGENOM" id="CLU_070740_2_0_6"/>
<organism evidence="1 2">
    <name type="scientific">Pseudomonas knackmussii (strain DSM 6978 / CCUG 54928 / LMG 23759 / B13)</name>
    <dbReference type="NCBI Taxonomy" id="1301098"/>
    <lineage>
        <taxon>Bacteria</taxon>
        <taxon>Pseudomonadati</taxon>
        <taxon>Pseudomonadota</taxon>
        <taxon>Gammaproteobacteria</taxon>
        <taxon>Pseudomonadales</taxon>
        <taxon>Pseudomonadaceae</taxon>
        <taxon>Pseudomonas</taxon>
    </lineage>
</organism>
<dbReference type="PIRSF" id="PIRSF028589">
    <property type="entry name" value="UCP028589"/>
    <property type="match status" value="1"/>
</dbReference>
<evidence type="ECO:0000313" key="2">
    <source>
        <dbReference type="Proteomes" id="UP000025241"/>
    </source>
</evidence>
<sequence>MAQEKETFIIGGWLKARLAGTSDPFKKVGLVSTIQQAIETNDITLNDTTTPQGGEYDAVSRITGMNLSINFRELYTWVLAALVWGDASSVASTTIDDEAVTAVPGATVALAQMPLEITEVTNDAGTTTYEEGTDYVMTGSGIEFIEGGAISAATPVKVSYTSAAVDVVEALTNSGKVFEFLFEGENAAGTQKRIECRYWRCRLNPANQQDWINTDDFLQSQATAKVLSDPTKVGPGKSKYCRIKKEKAAA</sequence>
<name>A0A024HMP5_PSEKB</name>
<dbReference type="KEGG" id="pkc:PKB_5022"/>
<protein>
    <submittedName>
        <fullName evidence="1">Uncharacterized protein</fullName>
    </submittedName>
</protein>
<accession>A0A024HMP5</accession>